<accession>A0A381S1P2</accession>
<evidence type="ECO:0000256" key="1">
    <source>
        <dbReference type="ARBA" id="ARBA00022729"/>
    </source>
</evidence>
<protein>
    <recommendedName>
        <fullName evidence="6">PKD domain-containing protein</fullName>
    </recommendedName>
</protein>
<dbReference type="SUPFAM" id="SSF117281">
    <property type="entry name" value="Kelch motif"/>
    <property type="match status" value="1"/>
</dbReference>
<keyword evidence="2" id="KW-0677">Repeat</keyword>
<evidence type="ECO:0000256" key="2">
    <source>
        <dbReference type="ARBA" id="ARBA00022737"/>
    </source>
</evidence>
<dbReference type="EMBL" id="UINC01002559">
    <property type="protein sequence ID" value="SUZ97980.1"/>
    <property type="molecule type" value="Genomic_DNA"/>
</dbReference>
<evidence type="ECO:0000256" key="4">
    <source>
        <dbReference type="SAM" id="MobiDB-lite"/>
    </source>
</evidence>
<dbReference type="AlphaFoldDB" id="A0A381S1P2"/>
<dbReference type="PANTHER" id="PTHR36220:SF1">
    <property type="entry name" value="GAMMA TUBULIN COMPLEX COMPONENT C-TERMINAL DOMAIN-CONTAINING PROTEIN"/>
    <property type="match status" value="1"/>
</dbReference>
<proteinExistence type="predicted"/>
<dbReference type="InterPro" id="IPR013519">
    <property type="entry name" value="Int_alpha_beta-p"/>
</dbReference>
<feature type="non-terminal residue" evidence="5">
    <location>
        <position position="1"/>
    </location>
</feature>
<dbReference type="Pfam" id="PF14312">
    <property type="entry name" value="FG-GAP_2"/>
    <property type="match status" value="7"/>
</dbReference>
<dbReference type="InterPro" id="IPR015915">
    <property type="entry name" value="Kelch-typ_b-propeller"/>
</dbReference>
<dbReference type="InterPro" id="IPR013517">
    <property type="entry name" value="FG-GAP"/>
</dbReference>
<dbReference type="PANTHER" id="PTHR36220">
    <property type="entry name" value="UNNAMED PRODUCT"/>
    <property type="match status" value="1"/>
</dbReference>
<reference evidence="5" key="1">
    <citation type="submission" date="2018-05" db="EMBL/GenBank/DDBJ databases">
        <authorList>
            <person name="Lanie J.A."/>
            <person name="Ng W.-L."/>
            <person name="Kazmierczak K.M."/>
            <person name="Andrzejewski T.M."/>
            <person name="Davidsen T.M."/>
            <person name="Wayne K.J."/>
            <person name="Tettelin H."/>
            <person name="Glass J.I."/>
            <person name="Rusch D."/>
            <person name="Podicherti R."/>
            <person name="Tsui H.-C.T."/>
            <person name="Winkler M.E."/>
        </authorList>
    </citation>
    <scope>NUCLEOTIDE SEQUENCE</scope>
</reference>
<evidence type="ECO:0008006" key="6">
    <source>
        <dbReference type="Google" id="ProtNLM"/>
    </source>
</evidence>
<feature type="region of interest" description="Disordered" evidence="4">
    <location>
        <begin position="1"/>
        <end position="37"/>
    </location>
</feature>
<keyword evidence="1" id="KW-0732">Signal</keyword>
<dbReference type="Gene3D" id="2.130.10.130">
    <property type="entry name" value="Integrin alpha, N-terminal"/>
    <property type="match status" value="2"/>
</dbReference>
<sequence>VPEPTPVPTAIPVPEPTPVPTAIPVPEPTPVPTAIPVPEPTPVPTAIPVPEPTPVPTAIPVPEPTPVPTAIPVPEPTPVPTAIPVPEPTPVPTAIPVPEPTPVPVVIAKYSFSAESSSTKLTNGLSTKSKKFGMSVAIDGDTIITGDPNDSFEGTDSGSTSVFNLSSDTWIQQAQITADDIYQGYLFGEAVDIDGDTAVIGATGGAKGAVYVFVLLNSIWAQQAKLVDLATDSSAQFGKSVAISGNTMVVGAPTDDAPETDSGSAFVFTRTDDVWGKVAQLAPSGRIYTLSNNRFGTSVAIDSERIYVGAPGDLSTNGTDSGAVYVFTLSDGSWVEEAKLHASDGGEGDNFGHSISVFNDTLVVGAPADDSNATDSGATYVFVRNATGEWNEEVKLIASDGAYDDNFGWSVAVGADVAIVGALYANAPGSDSGSLYTYDRTGTNWSERSILTGTDTTSNDRLGTSVSISDNVAVSGAPGNTEKGKETGSIQVFTAQLR</sequence>
<evidence type="ECO:0000313" key="5">
    <source>
        <dbReference type="EMBL" id="SUZ97980.1"/>
    </source>
</evidence>
<dbReference type="InterPro" id="IPR028994">
    <property type="entry name" value="Integrin_alpha_N"/>
</dbReference>
<evidence type="ECO:0000256" key="3">
    <source>
        <dbReference type="ARBA" id="ARBA00023180"/>
    </source>
</evidence>
<gene>
    <name evidence="5" type="ORF">METZ01_LOCUS50834</name>
</gene>
<dbReference type="PROSITE" id="PS51470">
    <property type="entry name" value="FG_GAP"/>
    <property type="match status" value="1"/>
</dbReference>
<name>A0A381S1P2_9ZZZZ</name>
<keyword evidence="3" id="KW-0325">Glycoprotein</keyword>
<dbReference type="SMART" id="SM00191">
    <property type="entry name" value="Int_alpha"/>
    <property type="match status" value="5"/>
</dbReference>
<dbReference type="SUPFAM" id="SSF69318">
    <property type="entry name" value="Integrin alpha N-terminal domain"/>
    <property type="match status" value="1"/>
</dbReference>
<organism evidence="5">
    <name type="scientific">marine metagenome</name>
    <dbReference type="NCBI Taxonomy" id="408172"/>
    <lineage>
        <taxon>unclassified sequences</taxon>
        <taxon>metagenomes</taxon>
        <taxon>ecological metagenomes</taxon>
    </lineage>
</organism>